<dbReference type="Proteomes" id="UP001054252">
    <property type="component" value="Unassembled WGS sequence"/>
</dbReference>
<evidence type="ECO:0000259" key="3">
    <source>
        <dbReference type="Pfam" id="PF14364"/>
    </source>
</evidence>
<protein>
    <recommendedName>
        <fullName evidence="3">DUF4408 domain-containing protein</fullName>
    </recommendedName>
</protein>
<feature type="transmembrane region" description="Helical" evidence="2">
    <location>
        <begin position="12"/>
        <end position="31"/>
    </location>
</feature>
<feature type="region of interest" description="Disordered" evidence="1">
    <location>
        <begin position="245"/>
        <end position="285"/>
    </location>
</feature>
<sequence>MLASLTSWLTPSSLFLLLNIVIGTIVITSRFTSSRRQQYHHYYHQPGPDYGAPPLARAPSLLERVRSFDFSFYNYGHPNYETPFVHAPEQQYIVPPPQLERVPSILERIKSTDFFHKFGYPNHDVPFVHPSETEHTAPPPPLERTPSLLDRVKSINFSLYKFAPSYPESDHVLHPDPQYEAAPQQPDFPQLTRTPSLLERVRSIDFTSFYRSDSLKKNPETELIPPAAEWDSGTDSVRDPVHVNRSKSEKNVTQRRLPEKIKKSASENSRQNEEVVEEIERRRPATTRLEKTVSIGEKGDVDAKADDFINRFRQNLKLQRLDSILRRKETPKGE</sequence>
<feature type="domain" description="DUF4408" evidence="3">
    <location>
        <begin position="1"/>
        <end position="31"/>
    </location>
</feature>
<comment type="caution">
    <text evidence="4">The sequence shown here is derived from an EMBL/GenBank/DDBJ whole genome shotgun (WGS) entry which is preliminary data.</text>
</comment>
<organism evidence="4 5">
    <name type="scientific">Rubroshorea leprosula</name>
    <dbReference type="NCBI Taxonomy" id="152421"/>
    <lineage>
        <taxon>Eukaryota</taxon>
        <taxon>Viridiplantae</taxon>
        <taxon>Streptophyta</taxon>
        <taxon>Embryophyta</taxon>
        <taxon>Tracheophyta</taxon>
        <taxon>Spermatophyta</taxon>
        <taxon>Magnoliopsida</taxon>
        <taxon>eudicotyledons</taxon>
        <taxon>Gunneridae</taxon>
        <taxon>Pentapetalae</taxon>
        <taxon>rosids</taxon>
        <taxon>malvids</taxon>
        <taxon>Malvales</taxon>
        <taxon>Dipterocarpaceae</taxon>
        <taxon>Rubroshorea</taxon>
    </lineage>
</organism>
<dbReference type="Pfam" id="PF05553">
    <property type="entry name" value="DUF761"/>
    <property type="match status" value="1"/>
</dbReference>
<dbReference type="InterPro" id="IPR025520">
    <property type="entry name" value="DUF4408"/>
</dbReference>
<reference evidence="4 5" key="1">
    <citation type="journal article" date="2021" name="Commun. Biol.">
        <title>The genome of Shorea leprosula (Dipterocarpaceae) highlights the ecological relevance of drought in aseasonal tropical rainforests.</title>
        <authorList>
            <person name="Ng K.K.S."/>
            <person name="Kobayashi M.J."/>
            <person name="Fawcett J.A."/>
            <person name="Hatakeyama M."/>
            <person name="Paape T."/>
            <person name="Ng C.H."/>
            <person name="Ang C.C."/>
            <person name="Tnah L.H."/>
            <person name="Lee C.T."/>
            <person name="Nishiyama T."/>
            <person name="Sese J."/>
            <person name="O'Brien M.J."/>
            <person name="Copetti D."/>
            <person name="Mohd Noor M.I."/>
            <person name="Ong R.C."/>
            <person name="Putra M."/>
            <person name="Sireger I.Z."/>
            <person name="Indrioko S."/>
            <person name="Kosugi Y."/>
            <person name="Izuno A."/>
            <person name="Isagi Y."/>
            <person name="Lee S.L."/>
            <person name="Shimizu K.K."/>
        </authorList>
    </citation>
    <scope>NUCLEOTIDE SEQUENCE [LARGE SCALE GENOMIC DNA]</scope>
    <source>
        <strain evidence="4">214</strain>
    </source>
</reference>
<evidence type="ECO:0000256" key="1">
    <source>
        <dbReference type="SAM" id="MobiDB-lite"/>
    </source>
</evidence>
<keyword evidence="2" id="KW-1133">Transmembrane helix</keyword>
<keyword evidence="2" id="KW-0812">Transmembrane</keyword>
<keyword evidence="5" id="KW-1185">Reference proteome</keyword>
<dbReference type="PANTHER" id="PTHR33098">
    <property type="entry name" value="COTTON FIBER (DUF761)"/>
    <property type="match status" value="1"/>
</dbReference>
<dbReference type="EMBL" id="BPVZ01000040">
    <property type="protein sequence ID" value="GKV14000.1"/>
    <property type="molecule type" value="Genomic_DNA"/>
</dbReference>
<keyword evidence="2" id="KW-0472">Membrane</keyword>
<dbReference type="Pfam" id="PF14364">
    <property type="entry name" value="DUF4408"/>
    <property type="match status" value="1"/>
</dbReference>
<proteinExistence type="predicted"/>
<accession>A0AAV5JPI1</accession>
<evidence type="ECO:0000256" key="2">
    <source>
        <dbReference type="SAM" id="Phobius"/>
    </source>
</evidence>
<evidence type="ECO:0000313" key="4">
    <source>
        <dbReference type="EMBL" id="GKV14000.1"/>
    </source>
</evidence>
<dbReference type="PANTHER" id="PTHR33098:SF57">
    <property type="entry name" value="DUF4408 DOMAIN PROTEIN"/>
    <property type="match status" value="1"/>
</dbReference>
<gene>
    <name evidence="4" type="ORF">SLEP1_g24939</name>
</gene>
<name>A0AAV5JPI1_9ROSI</name>
<dbReference type="AlphaFoldDB" id="A0AAV5JPI1"/>
<dbReference type="InterPro" id="IPR008480">
    <property type="entry name" value="DUF761_pln"/>
</dbReference>
<evidence type="ECO:0000313" key="5">
    <source>
        <dbReference type="Proteomes" id="UP001054252"/>
    </source>
</evidence>